<evidence type="ECO:0000313" key="2">
    <source>
        <dbReference type="Proteomes" id="UP000445309"/>
    </source>
</evidence>
<gene>
    <name evidence="1" type="ORF">CHRY9393_01745</name>
</gene>
<accession>A0A6N4XTK3</accession>
<reference evidence="1 2" key="1">
    <citation type="submission" date="2020-01" db="EMBL/GenBank/DDBJ databases">
        <authorList>
            <person name="Rodrigo-Torres L."/>
            <person name="Arahal R. D."/>
            <person name="Lucena T."/>
        </authorList>
    </citation>
    <scope>NUCLEOTIDE SEQUENCE [LARGE SCALE GENOMIC DNA]</scope>
    <source>
        <strain evidence="1 2">CECT 9393</strain>
    </source>
</reference>
<protein>
    <submittedName>
        <fullName evidence="1">Uncharacterized protein</fullName>
    </submittedName>
</protein>
<dbReference type="Proteomes" id="UP000445309">
    <property type="component" value="Unassembled WGS sequence"/>
</dbReference>
<dbReference type="AlphaFoldDB" id="A0A6N4XTK3"/>
<name>A0A6N4XTK3_9FLAO</name>
<dbReference type="RefSeq" id="WP_162072939.1">
    <property type="nucleotide sequence ID" value="NZ_CACVBY010000034.1"/>
</dbReference>
<proteinExistence type="predicted"/>
<dbReference type="EMBL" id="CACVBY010000034">
    <property type="protein sequence ID" value="CAA7387595.1"/>
    <property type="molecule type" value="Genomic_DNA"/>
</dbReference>
<organism evidence="1 2">
    <name type="scientific">Chryseobacterium fistulae</name>
    <dbReference type="NCBI Taxonomy" id="2675058"/>
    <lineage>
        <taxon>Bacteria</taxon>
        <taxon>Pseudomonadati</taxon>
        <taxon>Bacteroidota</taxon>
        <taxon>Flavobacteriia</taxon>
        <taxon>Flavobacteriales</taxon>
        <taxon>Weeksellaceae</taxon>
        <taxon>Chryseobacterium group</taxon>
        <taxon>Chryseobacterium</taxon>
    </lineage>
</organism>
<sequence length="145" mass="15604">MKNKFINLKKIFPVVFLLSVGYYYGQVRISNSILNTVAPNSSAFIDASSNPEYNLSPNVGKGLLHPRMDLTTFTTFSGPSTDDASAYPSHFDGFLVFNTAASGTAGVGATEGGLCRGYWYYDNPSTSLTGGTWRPLLVDACSPKP</sequence>
<evidence type="ECO:0000313" key="1">
    <source>
        <dbReference type="EMBL" id="CAA7387595.1"/>
    </source>
</evidence>
<keyword evidence="2" id="KW-1185">Reference proteome</keyword>